<evidence type="ECO:0000259" key="7">
    <source>
        <dbReference type="Pfam" id="PF25789"/>
    </source>
</evidence>
<dbReference type="InterPro" id="IPR057982">
    <property type="entry name" value="TPR_NAA35"/>
</dbReference>
<protein>
    <submittedName>
        <fullName evidence="8">Uncharacterized protein</fullName>
    </submittedName>
</protein>
<feature type="domain" description="NAA35-like TPR repeats" evidence="7">
    <location>
        <begin position="488"/>
        <end position="842"/>
    </location>
</feature>
<comment type="similarity">
    <text evidence="2">Belongs to the MAK10 family.</text>
</comment>
<evidence type="ECO:0000256" key="1">
    <source>
        <dbReference type="ARBA" id="ARBA00004496"/>
    </source>
</evidence>
<evidence type="ECO:0000256" key="2">
    <source>
        <dbReference type="ARBA" id="ARBA00006289"/>
    </source>
</evidence>
<proteinExistence type="inferred from homology"/>
<dbReference type="EMBL" id="FNXT01000783">
    <property type="protein sequence ID" value="SZX67269.1"/>
    <property type="molecule type" value="Genomic_DNA"/>
</dbReference>
<dbReference type="GO" id="GO:0031417">
    <property type="term" value="C:NatC complex"/>
    <property type="evidence" value="ECO:0007669"/>
    <property type="project" value="InterPro"/>
</dbReference>
<feature type="domain" description="NAA35-like N-terminal" evidence="6">
    <location>
        <begin position="24"/>
        <end position="155"/>
    </location>
</feature>
<evidence type="ECO:0000256" key="5">
    <source>
        <dbReference type="SAM" id="MobiDB-lite"/>
    </source>
</evidence>
<reference evidence="8 9" key="1">
    <citation type="submission" date="2016-10" db="EMBL/GenBank/DDBJ databases">
        <authorList>
            <person name="Cai Z."/>
        </authorList>
    </citation>
    <scope>NUCLEOTIDE SEQUENCE [LARGE SCALE GENOMIC DNA]</scope>
</reference>
<evidence type="ECO:0000313" key="8">
    <source>
        <dbReference type="EMBL" id="SZX67269.1"/>
    </source>
</evidence>
<keyword evidence="3" id="KW-0963">Cytoplasm</keyword>
<dbReference type="STRING" id="3088.A0A383VQZ0"/>
<dbReference type="PANTHER" id="PTHR21373:SF0">
    <property type="entry name" value="N-ALPHA-ACETYLTRANSFERASE 35, NATC AUXILIARY SUBUNIT"/>
    <property type="match status" value="1"/>
</dbReference>
<dbReference type="Proteomes" id="UP000256970">
    <property type="component" value="Unassembled WGS sequence"/>
</dbReference>
<comment type="subcellular location">
    <subcellularLocation>
        <location evidence="1">Cytoplasm</location>
    </subcellularLocation>
</comment>
<feature type="compositionally biased region" description="Low complexity" evidence="5">
    <location>
        <begin position="422"/>
        <end position="437"/>
    </location>
</feature>
<feature type="region of interest" description="Disordered" evidence="5">
    <location>
        <begin position="621"/>
        <end position="695"/>
    </location>
</feature>
<feature type="region of interest" description="Disordered" evidence="5">
    <location>
        <begin position="380"/>
        <end position="459"/>
    </location>
</feature>
<evidence type="ECO:0000313" key="9">
    <source>
        <dbReference type="Proteomes" id="UP000256970"/>
    </source>
</evidence>
<dbReference type="AlphaFoldDB" id="A0A383VQZ0"/>
<evidence type="ECO:0000259" key="6">
    <source>
        <dbReference type="Pfam" id="PF04112"/>
    </source>
</evidence>
<sequence length="894" mass="94176">MDPNVDWVSVSALLDAASSELNVGQLLHTSVFSLFEAMSAVEIGNPKMDAGARPKGDSTPLDQRPMQLELSPQQLLGVMDHLLCLEATWHNGGSLARTLYSSMYMMQPARTASNQVLSSYCRATEALCAEVNHLVMTGCVCEEEDFNAHIAGLPLEFAVTAAAAAASGASSPTPIPGSSSSGKPGDAAAATDKLLAALSQAVDSQDLSMKQHKAQAGSDGAAAAAAAAEAAAAAAAAVVSRLQFRRLLLQALIRIKRRQKQDLDQAAKLLLKAQAELSNIRASLSLGAAHQGLGWQEDMNSHLVPAVPPRTVKVYTAEEAVDYFESLTAQLLRVAHITSVNSYRALKDYLMDFAAQPTCATSRSAMHIQVSYNAWVPQVSQQQQQPSQQQQQQDGSAAAAAADGSYDAKHHQHHIPTPSHPPGAAAAAEAAAADPANGTPPPPASAATPRGSSSSSSSPVVPVWCLSPRMLRASLLLDPEADLGDDGELFMEQAVIAASNLVQALLMNRSRCRRRLRRGLEDWGNLYQHGLNADNSPQFQAYMVVHGWTWANEHPGDIAGPLATWVEVETCSVMLAQLLMGFELSLYEPADYAMVYWYVDLLGMVWQQGSKHLQEQQPALITTPGPTHKKGSSSSSSSTAAAAAGLGGAKLPSKASSKGSKAATAAAKAAQQQQQQPAKHSSSSSSDAHAHSSGSSKPAWLLSNLILEAQRQLAMGTLRLMMALPLLELYNHPELPFNSEAQRFDQRFAAFHALQRPEPLAYGQFVTSTSVEGVEPVQLLRLAGDSFKRAQQACGVALKGPSSLPISQQQQLDLKAMDRVAATNGIAVMLLARTAASSSSSNGTAAASGEAAAAAAKPAAAGPQLKPHYEFAVSKNFPTLTLKSAAAATAAAAR</sequence>
<organism evidence="8 9">
    <name type="scientific">Tetradesmus obliquus</name>
    <name type="common">Green alga</name>
    <name type="synonym">Acutodesmus obliquus</name>
    <dbReference type="NCBI Taxonomy" id="3088"/>
    <lineage>
        <taxon>Eukaryota</taxon>
        <taxon>Viridiplantae</taxon>
        <taxon>Chlorophyta</taxon>
        <taxon>core chlorophytes</taxon>
        <taxon>Chlorophyceae</taxon>
        <taxon>CS clade</taxon>
        <taxon>Sphaeropleales</taxon>
        <taxon>Scenedesmaceae</taxon>
        <taxon>Tetradesmus</taxon>
    </lineage>
</organism>
<evidence type="ECO:0000256" key="3">
    <source>
        <dbReference type="ARBA" id="ARBA00022490"/>
    </source>
</evidence>
<dbReference type="Pfam" id="PF04112">
    <property type="entry name" value="Mak10"/>
    <property type="match status" value="1"/>
</dbReference>
<feature type="compositionally biased region" description="Low complexity" evidence="5">
    <location>
        <begin position="380"/>
        <end position="405"/>
    </location>
</feature>
<gene>
    <name evidence="8" type="ORF">BQ4739_LOCUS7682</name>
</gene>
<dbReference type="InterPro" id="IPR007244">
    <property type="entry name" value="Naa35_N"/>
</dbReference>
<feature type="compositionally biased region" description="Low complexity" evidence="5">
    <location>
        <begin position="632"/>
        <end position="695"/>
    </location>
</feature>
<keyword evidence="4" id="KW-0175">Coiled coil</keyword>
<accession>A0A383VQZ0</accession>
<evidence type="ECO:0000256" key="4">
    <source>
        <dbReference type="SAM" id="Coils"/>
    </source>
</evidence>
<dbReference type="InterPro" id="IPR057983">
    <property type="entry name" value="NAA35-like_N"/>
</dbReference>
<feature type="coiled-coil region" evidence="4">
    <location>
        <begin position="256"/>
        <end position="283"/>
    </location>
</feature>
<feature type="compositionally biased region" description="Low complexity" evidence="5">
    <location>
        <begin position="445"/>
        <end position="459"/>
    </location>
</feature>
<dbReference type="Pfam" id="PF25789">
    <property type="entry name" value="TPR_NAA35"/>
    <property type="match status" value="1"/>
</dbReference>
<keyword evidence="9" id="KW-1185">Reference proteome</keyword>
<name>A0A383VQZ0_TETOB</name>
<dbReference type="PANTHER" id="PTHR21373">
    <property type="entry name" value="GLUCOSE REPRESSIBLE PROTEIN MAK10"/>
    <property type="match status" value="1"/>
</dbReference>